<keyword evidence="1" id="KW-0560">Oxidoreductase</keyword>
<evidence type="ECO:0000256" key="2">
    <source>
        <dbReference type="RuleBase" id="RU000363"/>
    </source>
</evidence>
<proteinExistence type="inferred from homology"/>
<dbReference type="Proteomes" id="UP000759131">
    <property type="component" value="Unassembled WGS sequence"/>
</dbReference>
<dbReference type="PANTHER" id="PTHR43975:SF2">
    <property type="entry name" value="EG:BACR7A4.14 PROTEIN-RELATED"/>
    <property type="match status" value="1"/>
</dbReference>
<protein>
    <recommendedName>
        <fullName evidence="3">Ketoreductase domain-containing protein</fullName>
    </recommendedName>
</protein>
<dbReference type="GO" id="GO:0006629">
    <property type="term" value="P:lipid metabolic process"/>
    <property type="evidence" value="ECO:0007669"/>
    <property type="project" value="UniProtKB-ARBA"/>
</dbReference>
<gene>
    <name evidence="4" type="ORF">OSB1V03_LOCUS6311</name>
</gene>
<feature type="non-terminal residue" evidence="4">
    <location>
        <position position="188"/>
    </location>
</feature>
<dbReference type="SUPFAM" id="SSF51735">
    <property type="entry name" value="NAD(P)-binding Rossmann-fold domains"/>
    <property type="match status" value="1"/>
</dbReference>
<dbReference type="InterPro" id="IPR020904">
    <property type="entry name" value="Sc_DH/Rdtase_CS"/>
</dbReference>
<evidence type="ECO:0000259" key="3">
    <source>
        <dbReference type="SMART" id="SM00822"/>
    </source>
</evidence>
<sequence length="188" mass="19566">MSCTFNFKGKVALVTGSSSGIGAATAKMLAKSGAEGLVITGLVVDEGLLSTAGECRTAGTKVLEMAADLCDGAAMRALVEQTIMMFGRLDILVNCAGGVARGGVGESEFMDTFKGFVTTNLESVVYMTHLCAEHLEKTQGTIVNVSSIRSMQSGVRDSPYCVSKAGVDMFTKCMAAELGPRGIRVNCV</sequence>
<dbReference type="PRINTS" id="PR00081">
    <property type="entry name" value="GDHRDH"/>
</dbReference>
<evidence type="ECO:0000313" key="5">
    <source>
        <dbReference type="Proteomes" id="UP000759131"/>
    </source>
</evidence>
<dbReference type="PANTHER" id="PTHR43975">
    <property type="entry name" value="ZGC:101858"/>
    <property type="match status" value="1"/>
</dbReference>
<comment type="similarity">
    <text evidence="2">Belongs to the short-chain dehydrogenases/reductases (SDR) family.</text>
</comment>
<dbReference type="EMBL" id="OC857971">
    <property type="protein sequence ID" value="CAD7625878.1"/>
    <property type="molecule type" value="Genomic_DNA"/>
</dbReference>
<evidence type="ECO:0000313" key="4">
    <source>
        <dbReference type="EMBL" id="CAD7625878.1"/>
    </source>
</evidence>
<dbReference type="GO" id="GO:0016491">
    <property type="term" value="F:oxidoreductase activity"/>
    <property type="evidence" value="ECO:0007669"/>
    <property type="project" value="UniProtKB-KW"/>
</dbReference>
<dbReference type="Pfam" id="PF00106">
    <property type="entry name" value="adh_short"/>
    <property type="match status" value="1"/>
</dbReference>
<feature type="domain" description="Ketoreductase" evidence="3">
    <location>
        <begin position="10"/>
        <end position="187"/>
    </location>
</feature>
<dbReference type="OrthoDB" id="6427306at2759"/>
<dbReference type="Gene3D" id="3.40.50.720">
    <property type="entry name" value="NAD(P)-binding Rossmann-like Domain"/>
    <property type="match status" value="1"/>
</dbReference>
<dbReference type="InterPro" id="IPR057326">
    <property type="entry name" value="KR_dom"/>
</dbReference>
<dbReference type="EMBL" id="CAJPIZ010003396">
    <property type="protein sequence ID" value="CAG2106308.1"/>
    <property type="molecule type" value="Genomic_DNA"/>
</dbReference>
<dbReference type="PROSITE" id="PS00061">
    <property type="entry name" value="ADH_SHORT"/>
    <property type="match status" value="1"/>
</dbReference>
<dbReference type="SMART" id="SM00822">
    <property type="entry name" value="PKS_KR"/>
    <property type="match status" value="1"/>
</dbReference>
<accession>A0A7R9KMF5</accession>
<reference evidence="4" key="1">
    <citation type="submission" date="2020-11" db="EMBL/GenBank/DDBJ databases">
        <authorList>
            <person name="Tran Van P."/>
        </authorList>
    </citation>
    <scope>NUCLEOTIDE SEQUENCE</scope>
</reference>
<dbReference type="InterPro" id="IPR036291">
    <property type="entry name" value="NAD(P)-bd_dom_sf"/>
</dbReference>
<dbReference type="InterPro" id="IPR002347">
    <property type="entry name" value="SDR_fam"/>
</dbReference>
<name>A0A7R9KMF5_9ACAR</name>
<evidence type="ECO:0000256" key="1">
    <source>
        <dbReference type="ARBA" id="ARBA00023002"/>
    </source>
</evidence>
<keyword evidence="5" id="KW-1185">Reference proteome</keyword>
<organism evidence="4">
    <name type="scientific">Medioppia subpectinata</name>
    <dbReference type="NCBI Taxonomy" id="1979941"/>
    <lineage>
        <taxon>Eukaryota</taxon>
        <taxon>Metazoa</taxon>
        <taxon>Ecdysozoa</taxon>
        <taxon>Arthropoda</taxon>
        <taxon>Chelicerata</taxon>
        <taxon>Arachnida</taxon>
        <taxon>Acari</taxon>
        <taxon>Acariformes</taxon>
        <taxon>Sarcoptiformes</taxon>
        <taxon>Oribatida</taxon>
        <taxon>Brachypylina</taxon>
        <taxon>Oppioidea</taxon>
        <taxon>Oppiidae</taxon>
        <taxon>Medioppia</taxon>
    </lineage>
</organism>
<dbReference type="PRINTS" id="PR00080">
    <property type="entry name" value="SDRFAMILY"/>
</dbReference>
<dbReference type="AlphaFoldDB" id="A0A7R9KMF5"/>